<keyword evidence="1" id="KW-1133">Transmembrane helix</keyword>
<accession>A0A841Z085</accession>
<comment type="caution">
    <text evidence="2">The sequence shown here is derived from an EMBL/GenBank/DDBJ whole genome shotgun (WGS) entry which is preliminary data.</text>
</comment>
<name>A0A841Z085_9LIST</name>
<evidence type="ECO:0000313" key="2">
    <source>
        <dbReference type="EMBL" id="MBC1458988.1"/>
    </source>
</evidence>
<keyword evidence="1" id="KW-0812">Transmembrane</keyword>
<protein>
    <submittedName>
        <fullName evidence="2">Uncharacterized protein</fullName>
    </submittedName>
</protein>
<gene>
    <name evidence="2" type="ORF">HB850_14605</name>
</gene>
<dbReference type="AlphaFoldDB" id="A0A841Z085"/>
<dbReference type="EMBL" id="JAARQN010000018">
    <property type="protein sequence ID" value="MBC1458988.1"/>
    <property type="molecule type" value="Genomic_DNA"/>
</dbReference>
<feature type="transmembrane region" description="Helical" evidence="1">
    <location>
        <begin position="12"/>
        <end position="30"/>
    </location>
</feature>
<evidence type="ECO:0000256" key="1">
    <source>
        <dbReference type="SAM" id="Phobius"/>
    </source>
</evidence>
<reference evidence="2 3" key="1">
    <citation type="submission" date="2020-03" db="EMBL/GenBank/DDBJ databases">
        <title>Soil Listeria distribution.</title>
        <authorList>
            <person name="Liao J."/>
            <person name="Wiedmann M."/>
        </authorList>
    </citation>
    <scope>NUCLEOTIDE SEQUENCE [LARGE SCALE GENOMIC DNA]</scope>
    <source>
        <strain evidence="2 3">FSL L7-1614</strain>
    </source>
</reference>
<dbReference type="Proteomes" id="UP000569903">
    <property type="component" value="Unassembled WGS sequence"/>
</dbReference>
<sequence length="62" mass="7129">MRRLYASKLNLVMLTVMWALLLVLNLITYVNTKSELILVVVIVAVVGLVLNFVFYFVASRKR</sequence>
<evidence type="ECO:0000313" key="3">
    <source>
        <dbReference type="Proteomes" id="UP000569903"/>
    </source>
</evidence>
<keyword evidence="1" id="KW-0472">Membrane</keyword>
<proteinExistence type="predicted"/>
<feature type="transmembrane region" description="Helical" evidence="1">
    <location>
        <begin position="36"/>
        <end position="58"/>
    </location>
</feature>
<dbReference type="RefSeq" id="WP_185390152.1">
    <property type="nucleotide sequence ID" value="NZ_JAARQN010000018.1"/>
</dbReference>
<organism evidence="2 3">
    <name type="scientific">Listeria newyorkensis</name>
    <dbReference type="NCBI Taxonomy" id="1497681"/>
    <lineage>
        <taxon>Bacteria</taxon>
        <taxon>Bacillati</taxon>
        <taxon>Bacillota</taxon>
        <taxon>Bacilli</taxon>
        <taxon>Bacillales</taxon>
        <taxon>Listeriaceae</taxon>
        <taxon>Listeria</taxon>
    </lineage>
</organism>